<gene>
    <name evidence="8" type="ORF">HD594_003099</name>
</gene>
<evidence type="ECO:0000256" key="6">
    <source>
        <dbReference type="ARBA" id="ARBA00023033"/>
    </source>
</evidence>
<evidence type="ECO:0000313" key="9">
    <source>
        <dbReference type="Proteomes" id="UP000537775"/>
    </source>
</evidence>
<sequence>MRATRVPARRFIGMVRRDGFLDATGDLWRAHGDAFDVRIGSQRLMFLMHPDAVTQVNMTARDSFTKGKSYDGVRAFLIGEGLVGSTGDLWKRQRKLMAPFFTPRGVRAYSEIMLQDAIRLSERWDALADSDGGVDMSDEMTLVTASIILTSMFSTATTDSIVEIKDAVAEMIRFSGDTVKVIRVPLPVPTPRNRRYLAARALVHGTIADVIATRRSIDEADWPDDLLSRLMLARDPATGEPMSETLLRDESITTFFAGHETTARTLTFAWYALAANPEARARLHAELDAVLGGRPPTADDLHDLPYTLQVVKEVLRLFPAAPFYARDAISDAEVAGITVPERTTVMLSPYWTHRHPEFWDHPDRFDPDRWGGRQEADMHSHQYHPFAAGPRICIGNSFSLLESHLLLAVLAQRFSPRLAEGARPRWHMHGTLSFESGLPMRIERR</sequence>
<dbReference type="CDD" id="cd20620">
    <property type="entry name" value="CYP132-like"/>
    <property type="match status" value="1"/>
</dbReference>
<feature type="binding site" description="axial binding residue" evidence="7">
    <location>
        <position position="393"/>
    </location>
    <ligand>
        <name>heme</name>
        <dbReference type="ChEBI" id="CHEBI:30413"/>
    </ligand>
    <ligandPart>
        <name>Fe</name>
        <dbReference type="ChEBI" id="CHEBI:18248"/>
    </ligandPart>
</feature>
<dbReference type="PANTHER" id="PTHR24291:SF50">
    <property type="entry name" value="BIFUNCTIONAL ALBAFLAVENONE MONOOXYGENASE_TERPENE SYNTHASE"/>
    <property type="match status" value="1"/>
</dbReference>
<dbReference type="AlphaFoldDB" id="A0A7X0FTM3"/>
<keyword evidence="2 7" id="KW-0349">Heme</keyword>
<keyword evidence="9" id="KW-1185">Reference proteome</keyword>
<evidence type="ECO:0000256" key="2">
    <source>
        <dbReference type="ARBA" id="ARBA00022617"/>
    </source>
</evidence>
<keyword evidence="5 7" id="KW-0408">Iron</keyword>
<keyword evidence="4" id="KW-0560">Oxidoreductase</keyword>
<accession>A0A7X0FTM3</accession>
<proteinExistence type="inferred from homology"/>
<name>A0A7X0FTM3_9MICO</name>
<dbReference type="Proteomes" id="UP000537775">
    <property type="component" value="Unassembled WGS sequence"/>
</dbReference>
<dbReference type="InterPro" id="IPR001128">
    <property type="entry name" value="Cyt_P450"/>
</dbReference>
<dbReference type="GO" id="GO:0004497">
    <property type="term" value="F:monooxygenase activity"/>
    <property type="evidence" value="ECO:0007669"/>
    <property type="project" value="UniProtKB-KW"/>
</dbReference>
<dbReference type="PRINTS" id="PR00385">
    <property type="entry name" value="P450"/>
</dbReference>
<dbReference type="InterPro" id="IPR036396">
    <property type="entry name" value="Cyt_P450_sf"/>
</dbReference>
<evidence type="ECO:0000256" key="5">
    <source>
        <dbReference type="ARBA" id="ARBA00023004"/>
    </source>
</evidence>
<organism evidence="8 9">
    <name type="scientific">Microbacterium thalassium</name>
    <dbReference type="NCBI Taxonomy" id="362649"/>
    <lineage>
        <taxon>Bacteria</taxon>
        <taxon>Bacillati</taxon>
        <taxon>Actinomycetota</taxon>
        <taxon>Actinomycetes</taxon>
        <taxon>Micrococcales</taxon>
        <taxon>Microbacteriaceae</taxon>
        <taxon>Microbacterium</taxon>
    </lineage>
</organism>
<dbReference type="PANTHER" id="PTHR24291">
    <property type="entry name" value="CYTOCHROME P450 FAMILY 4"/>
    <property type="match status" value="1"/>
</dbReference>
<keyword evidence="3 7" id="KW-0479">Metal-binding</keyword>
<evidence type="ECO:0000313" key="8">
    <source>
        <dbReference type="EMBL" id="MBB6392786.1"/>
    </source>
</evidence>
<dbReference type="Pfam" id="PF00067">
    <property type="entry name" value="p450"/>
    <property type="match status" value="1"/>
</dbReference>
<comment type="similarity">
    <text evidence="1">Belongs to the cytochrome P450 family.</text>
</comment>
<comment type="cofactor">
    <cofactor evidence="7">
        <name>heme</name>
        <dbReference type="ChEBI" id="CHEBI:30413"/>
    </cofactor>
</comment>
<dbReference type="EMBL" id="JACHML010000001">
    <property type="protein sequence ID" value="MBB6392786.1"/>
    <property type="molecule type" value="Genomic_DNA"/>
</dbReference>
<dbReference type="RefSeq" id="WP_184751858.1">
    <property type="nucleotide sequence ID" value="NZ_BAAAJR010000001.1"/>
</dbReference>
<comment type="caution">
    <text evidence="8">The sequence shown here is derived from an EMBL/GenBank/DDBJ whole genome shotgun (WGS) entry which is preliminary data.</text>
</comment>
<evidence type="ECO:0000256" key="3">
    <source>
        <dbReference type="ARBA" id="ARBA00022723"/>
    </source>
</evidence>
<dbReference type="InterPro" id="IPR050196">
    <property type="entry name" value="Cytochrome_P450_Monoox"/>
</dbReference>
<dbReference type="Gene3D" id="1.10.630.10">
    <property type="entry name" value="Cytochrome P450"/>
    <property type="match status" value="1"/>
</dbReference>
<dbReference type="GO" id="GO:0005506">
    <property type="term" value="F:iron ion binding"/>
    <property type="evidence" value="ECO:0007669"/>
    <property type="project" value="InterPro"/>
</dbReference>
<protein>
    <submittedName>
        <fullName evidence="8">Cytochrome P450</fullName>
    </submittedName>
</protein>
<reference evidence="8 9" key="1">
    <citation type="submission" date="2020-08" db="EMBL/GenBank/DDBJ databases">
        <title>Sequencing the genomes of 1000 actinobacteria strains.</title>
        <authorList>
            <person name="Klenk H.-P."/>
        </authorList>
    </citation>
    <scope>NUCLEOTIDE SEQUENCE [LARGE SCALE GENOMIC DNA]</scope>
    <source>
        <strain evidence="8 9">DSM 12511</strain>
    </source>
</reference>
<dbReference type="GO" id="GO:0016705">
    <property type="term" value="F:oxidoreductase activity, acting on paired donors, with incorporation or reduction of molecular oxygen"/>
    <property type="evidence" value="ECO:0007669"/>
    <property type="project" value="InterPro"/>
</dbReference>
<dbReference type="InterPro" id="IPR002401">
    <property type="entry name" value="Cyt_P450_E_grp-I"/>
</dbReference>
<evidence type="ECO:0000256" key="1">
    <source>
        <dbReference type="ARBA" id="ARBA00010617"/>
    </source>
</evidence>
<dbReference type="GO" id="GO:0020037">
    <property type="term" value="F:heme binding"/>
    <property type="evidence" value="ECO:0007669"/>
    <property type="project" value="InterPro"/>
</dbReference>
<keyword evidence="6" id="KW-0503">Monooxygenase</keyword>
<dbReference type="SUPFAM" id="SSF48264">
    <property type="entry name" value="Cytochrome P450"/>
    <property type="match status" value="1"/>
</dbReference>
<evidence type="ECO:0000256" key="7">
    <source>
        <dbReference type="PIRSR" id="PIRSR602401-1"/>
    </source>
</evidence>
<dbReference type="PRINTS" id="PR00463">
    <property type="entry name" value="EP450I"/>
</dbReference>
<evidence type="ECO:0000256" key="4">
    <source>
        <dbReference type="ARBA" id="ARBA00023002"/>
    </source>
</evidence>